<keyword evidence="1" id="KW-1133">Transmembrane helix</keyword>
<protein>
    <submittedName>
        <fullName evidence="2">Uncharacterized protein</fullName>
    </submittedName>
</protein>
<evidence type="ECO:0000313" key="3">
    <source>
        <dbReference type="Proteomes" id="UP000315842"/>
    </source>
</evidence>
<evidence type="ECO:0000313" key="2">
    <source>
        <dbReference type="EMBL" id="GEA82126.1"/>
    </source>
</evidence>
<dbReference type="RefSeq" id="WP_141321648.1">
    <property type="nucleotide sequence ID" value="NZ_BJLP01000048.1"/>
</dbReference>
<gene>
    <name evidence="2" type="ORF">CUD01_25700</name>
</gene>
<keyword evidence="1" id="KW-0812">Transmembrane</keyword>
<dbReference type="Proteomes" id="UP000315842">
    <property type="component" value="Unassembled WGS sequence"/>
</dbReference>
<name>A0A4Y3KEQ0_CELUD</name>
<keyword evidence="3" id="KW-1185">Reference proteome</keyword>
<dbReference type="EMBL" id="BJLP01000048">
    <property type="protein sequence ID" value="GEA82126.1"/>
    <property type="molecule type" value="Genomic_DNA"/>
</dbReference>
<feature type="transmembrane region" description="Helical" evidence="1">
    <location>
        <begin position="21"/>
        <end position="45"/>
    </location>
</feature>
<organism evidence="2 3">
    <name type="scientific">Cellulomonas uda</name>
    <dbReference type="NCBI Taxonomy" id="1714"/>
    <lineage>
        <taxon>Bacteria</taxon>
        <taxon>Bacillati</taxon>
        <taxon>Actinomycetota</taxon>
        <taxon>Actinomycetes</taxon>
        <taxon>Micrococcales</taxon>
        <taxon>Cellulomonadaceae</taxon>
        <taxon>Cellulomonas</taxon>
    </lineage>
</organism>
<keyword evidence="1" id="KW-0472">Membrane</keyword>
<reference evidence="2 3" key="1">
    <citation type="submission" date="2019-06" db="EMBL/GenBank/DDBJ databases">
        <title>Whole genome shotgun sequence of Cellulomonas uda NBRC 3747.</title>
        <authorList>
            <person name="Hosoyama A."/>
            <person name="Uohara A."/>
            <person name="Ohji S."/>
            <person name="Ichikawa N."/>
        </authorList>
    </citation>
    <scope>NUCLEOTIDE SEQUENCE [LARGE SCALE GENOMIC DNA]</scope>
    <source>
        <strain evidence="2 3">NBRC 3747</strain>
    </source>
</reference>
<sequence length="159" mass="16815">MSRVWRALRGRLHRAGGADDGQVIVLTFGVVVFASMLILVVASAAQLHLEHKRLVALADMLALDASDSIGENVYYGHEGKARLALTDGSVRGAVDDYLAAHPDETAGWRQFAVSEAVAAGPRTARVGLVARVRPSSTAWVLSAWTDGITIHAEASATAD</sequence>
<proteinExistence type="predicted"/>
<accession>A0A4Y3KEQ0</accession>
<evidence type="ECO:0000256" key="1">
    <source>
        <dbReference type="SAM" id="Phobius"/>
    </source>
</evidence>
<comment type="caution">
    <text evidence="2">The sequence shown here is derived from an EMBL/GenBank/DDBJ whole genome shotgun (WGS) entry which is preliminary data.</text>
</comment>
<dbReference type="AlphaFoldDB" id="A0A4Y3KEQ0"/>